<dbReference type="EMBL" id="JAUESC010000002">
    <property type="protein sequence ID" value="KAK0604560.1"/>
    <property type="molecule type" value="Genomic_DNA"/>
</dbReference>
<keyword evidence="8" id="KW-1185">Reference proteome</keyword>
<dbReference type="SUPFAM" id="SSF54171">
    <property type="entry name" value="DNA-binding domain"/>
    <property type="match status" value="2"/>
</dbReference>
<evidence type="ECO:0000313" key="7">
    <source>
        <dbReference type="EMBL" id="KAK0604560.1"/>
    </source>
</evidence>
<dbReference type="Pfam" id="PF01429">
    <property type="entry name" value="MBD"/>
    <property type="match status" value="2"/>
</dbReference>
<comment type="caution">
    <text evidence="7">The sequence shown here is derived from an EMBL/GenBank/DDBJ whole genome shotgun (WGS) entry which is preliminary data.</text>
</comment>
<keyword evidence="3" id="KW-0238">DNA-binding</keyword>
<dbReference type="GO" id="GO:0005634">
    <property type="term" value="C:nucleus"/>
    <property type="evidence" value="ECO:0007669"/>
    <property type="project" value="UniProtKB-SubCell"/>
</dbReference>
<dbReference type="PANTHER" id="PTHR12396">
    <property type="entry name" value="METHYL-CPG BINDING PROTEIN, MBD"/>
    <property type="match status" value="1"/>
</dbReference>
<dbReference type="GO" id="GO:0003677">
    <property type="term" value="F:DNA binding"/>
    <property type="evidence" value="ECO:0007669"/>
    <property type="project" value="UniProtKB-KW"/>
</dbReference>
<evidence type="ECO:0000256" key="4">
    <source>
        <dbReference type="ARBA" id="ARBA00023163"/>
    </source>
</evidence>
<reference evidence="7" key="1">
    <citation type="journal article" date="2022" name="Plant J.">
        <title>Strategies of tolerance reflected in two North American maple genomes.</title>
        <authorList>
            <person name="McEvoy S.L."/>
            <person name="Sezen U.U."/>
            <person name="Trouern-Trend A."/>
            <person name="McMahon S.M."/>
            <person name="Schaberg P.G."/>
            <person name="Yang J."/>
            <person name="Wegrzyn J.L."/>
            <person name="Swenson N.G."/>
        </authorList>
    </citation>
    <scope>NUCLEOTIDE SEQUENCE</scope>
    <source>
        <strain evidence="7">NS2018</strain>
    </source>
</reference>
<evidence type="ECO:0000256" key="3">
    <source>
        <dbReference type="ARBA" id="ARBA00023125"/>
    </source>
</evidence>
<organism evidence="7 8">
    <name type="scientific">Acer saccharum</name>
    <name type="common">Sugar maple</name>
    <dbReference type="NCBI Taxonomy" id="4024"/>
    <lineage>
        <taxon>Eukaryota</taxon>
        <taxon>Viridiplantae</taxon>
        <taxon>Streptophyta</taxon>
        <taxon>Embryophyta</taxon>
        <taxon>Tracheophyta</taxon>
        <taxon>Spermatophyta</taxon>
        <taxon>Magnoliopsida</taxon>
        <taxon>eudicotyledons</taxon>
        <taxon>Gunneridae</taxon>
        <taxon>Pentapetalae</taxon>
        <taxon>rosids</taxon>
        <taxon>malvids</taxon>
        <taxon>Sapindales</taxon>
        <taxon>Sapindaceae</taxon>
        <taxon>Hippocastanoideae</taxon>
        <taxon>Acereae</taxon>
        <taxon>Acer</taxon>
    </lineage>
</organism>
<feature type="domain" description="MBD" evidence="6">
    <location>
        <begin position="195"/>
        <end position="272"/>
    </location>
</feature>
<accession>A0AA39TH24</accession>
<protein>
    <recommendedName>
        <fullName evidence="6">MBD domain-containing protein</fullName>
    </recommendedName>
</protein>
<dbReference type="PROSITE" id="PS50982">
    <property type="entry name" value="MBD"/>
    <property type="match status" value="2"/>
</dbReference>
<evidence type="ECO:0000256" key="1">
    <source>
        <dbReference type="ARBA" id="ARBA00004123"/>
    </source>
</evidence>
<feature type="domain" description="MBD" evidence="6">
    <location>
        <begin position="115"/>
        <end position="190"/>
    </location>
</feature>
<evidence type="ECO:0000256" key="2">
    <source>
        <dbReference type="ARBA" id="ARBA00023015"/>
    </source>
</evidence>
<dbReference type="AlphaFoldDB" id="A0AA39TH24"/>
<comment type="subcellular location">
    <subcellularLocation>
        <location evidence="1">Nucleus</location>
    </subcellularLocation>
</comment>
<reference evidence="7" key="2">
    <citation type="submission" date="2023-06" db="EMBL/GenBank/DDBJ databases">
        <authorList>
            <person name="Swenson N.G."/>
            <person name="Wegrzyn J.L."/>
            <person name="Mcevoy S.L."/>
        </authorList>
    </citation>
    <scope>NUCLEOTIDE SEQUENCE</scope>
    <source>
        <strain evidence="7">NS2018</strain>
        <tissue evidence="7">Leaf</tissue>
    </source>
</reference>
<sequence length="376" mass="42267">MKYELIIVGALSVVIVNDDCVEGFFPSGGRHTGQPDQNKPEFRVLSDPLTHQTRFRNRNVCGIVDQRTAAAVLLRIIIMMKKKRSSPSKPIPLKIEAPELSSSSSRELQIVDPTSTIFDKLPFKLPRGWSVVERPRLNCPSHPGRVDKYYFEPGTGRQFRSLMAIQRYLSGDTEVAIVPRRMKSVNENYMQIVPRSTKSASSFGLPDDWIVEEKARNNINYCGTIDRYFIEPVTGFRFRSRIAAERYLKEASSKSASTEKAKPINQLTNDISDENCSLSTFLKHLTDAKRIKTSPEASKPGHCSTEKQISDNDEVNALMLDSPRPPAKILRSKNGLRNLYFQSMKNIDKSSCKLRIRDRGTQKGAHGAGNLVSAYG</sequence>
<dbReference type="PANTHER" id="PTHR12396:SF38">
    <property type="entry name" value="METHYL-CPG-BINDING DOMAIN-CONTAINING PROTEIN 7"/>
    <property type="match status" value="1"/>
</dbReference>
<gene>
    <name evidence="7" type="ORF">LWI29_016915</name>
</gene>
<dbReference type="Gene3D" id="3.30.890.10">
    <property type="entry name" value="Methyl-cpg-binding Protein 2, Chain A"/>
    <property type="match status" value="2"/>
</dbReference>
<keyword evidence="5" id="KW-0539">Nucleus</keyword>
<keyword evidence="2" id="KW-0805">Transcription regulation</keyword>
<evidence type="ECO:0000259" key="6">
    <source>
        <dbReference type="PROSITE" id="PS50982"/>
    </source>
</evidence>
<evidence type="ECO:0000256" key="5">
    <source>
        <dbReference type="ARBA" id="ARBA00023242"/>
    </source>
</evidence>
<proteinExistence type="predicted"/>
<dbReference type="InterPro" id="IPR016177">
    <property type="entry name" value="DNA-bd_dom_sf"/>
</dbReference>
<keyword evidence="4" id="KW-0804">Transcription</keyword>
<dbReference type="InterPro" id="IPR001739">
    <property type="entry name" value="Methyl_CpG_DNA-bd"/>
</dbReference>
<evidence type="ECO:0000313" key="8">
    <source>
        <dbReference type="Proteomes" id="UP001168877"/>
    </source>
</evidence>
<name>A0AA39TH24_ACESA</name>
<dbReference type="Proteomes" id="UP001168877">
    <property type="component" value="Unassembled WGS sequence"/>
</dbReference>